<dbReference type="GO" id="GO:0016853">
    <property type="term" value="F:isomerase activity"/>
    <property type="evidence" value="ECO:0007669"/>
    <property type="project" value="UniProtKB-KW"/>
</dbReference>
<feature type="transmembrane region" description="Helical" evidence="2">
    <location>
        <begin position="39"/>
        <end position="60"/>
    </location>
</feature>
<dbReference type="SUPFAM" id="SSF52833">
    <property type="entry name" value="Thioredoxin-like"/>
    <property type="match status" value="1"/>
</dbReference>
<protein>
    <submittedName>
        <fullName evidence="4">Protein-disulfide isomerase</fullName>
    </submittedName>
</protein>
<evidence type="ECO:0000313" key="5">
    <source>
        <dbReference type="Proteomes" id="UP000273158"/>
    </source>
</evidence>
<dbReference type="EMBL" id="RCDB01000003">
    <property type="protein sequence ID" value="RLK47401.1"/>
    <property type="molecule type" value="Genomic_DNA"/>
</dbReference>
<feature type="compositionally biased region" description="Low complexity" evidence="1">
    <location>
        <begin position="92"/>
        <end position="117"/>
    </location>
</feature>
<name>A0A498C4C2_9MICO</name>
<comment type="caution">
    <text evidence="4">The sequence shown here is derived from an EMBL/GenBank/DDBJ whole genome shotgun (WGS) entry which is preliminary data.</text>
</comment>
<dbReference type="AlphaFoldDB" id="A0A498C4C2"/>
<feature type="domain" description="Thioredoxin-like fold" evidence="3">
    <location>
        <begin position="120"/>
        <end position="291"/>
    </location>
</feature>
<keyword evidence="4" id="KW-0413">Isomerase</keyword>
<dbReference type="Pfam" id="PF13462">
    <property type="entry name" value="Thioredoxin_4"/>
    <property type="match status" value="1"/>
</dbReference>
<organism evidence="4 5">
    <name type="scientific">Microbacterium telephonicum</name>
    <dbReference type="NCBI Taxonomy" id="1714841"/>
    <lineage>
        <taxon>Bacteria</taxon>
        <taxon>Bacillati</taxon>
        <taxon>Actinomycetota</taxon>
        <taxon>Actinomycetes</taxon>
        <taxon>Micrococcales</taxon>
        <taxon>Microbacteriaceae</taxon>
        <taxon>Microbacterium</taxon>
    </lineage>
</organism>
<keyword evidence="2" id="KW-0472">Membrane</keyword>
<dbReference type="OrthoDB" id="117402at2"/>
<keyword evidence="5" id="KW-1185">Reference proteome</keyword>
<evidence type="ECO:0000256" key="1">
    <source>
        <dbReference type="SAM" id="MobiDB-lite"/>
    </source>
</evidence>
<dbReference type="InterPro" id="IPR012336">
    <property type="entry name" value="Thioredoxin-like_fold"/>
</dbReference>
<accession>A0A498C4C2</accession>
<reference evidence="4 5" key="1">
    <citation type="journal article" date="2015" name="Stand. Genomic Sci.">
        <title>Genomic Encyclopedia of Bacterial and Archaeal Type Strains, Phase III: the genomes of soil and plant-associated and newly described type strains.</title>
        <authorList>
            <person name="Whitman W.B."/>
            <person name="Woyke T."/>
            <person name="Klenk H.P."/>
            <person name="Zhou Y."/>
            <person name="Lilburn T.G."/>
            <person name="Beck B.J."/>
            <person name="De Vos P."/>
            <person name="Vandamme P."/>
            <person name="Eisen J.A."/>
            <person name="Garrity G."/>
            <person name="Hugenholtz P."/>
            <person name="Kyrpides N.C."/>
        </authorList>
    </citation>
    <scope>NUCLEOTIDE SEQUENCE [LARGE SCALE GENOMIC DNA]</scope>
    <source>
        <strain evidence="4 5">S2T63</strain>
    </source>
</reference>
<dbReference type="InterPro" id="IPR036249">
    <property type="entry name" value="Thioredoxin-like_sf"/>
</dbReference>
<keyword evidence="2" id="KW-1133">Transmembrane helix</keyword>
<dbReference type="Proteomes" id="UP000273158">
    <property type="component" value="Unassembled WGS sequence"/>
</dbReference>
<keyword evidence="2" id="KW-0812">Transmembrane</keyword>
<evidence type="ECO:0000313" key="4">
    <source>
        <dbReference type="EMBL" id="RLK47401.1"/>
    </source>
</evidence>
<gene>
    <name evidence="4" type="ORF">C7474_1979</name>
</gene>
<sequence>MSDDDSTNEPERDRREVLREKAQLVHVKQSRARLARRSALVLAAVAAVAVVAVVVTWVVGSAASRPQLSPENTSEDGFAVSSISGAVQGMSAPDPDAAEPAPTDEAPAAEATPTATATAKPPVEIRVYVDYLSPAAREWQIANVQQLSSWVGQGAVTLTYHPVSMLTAKSNGTKYSLRAAGAAACVATYSPDTFFAYNNELLSKQPAVDSDGFTDKELASLAIASGVEDPKKVRACIEEESFSTWVKSATERAISGIPDTDDIALTGTPTVLVNGQQYVGSLSDPAEFSQFVLTSASDAFYKTQTASPTPTATPTP</sequence>
<dbReference type="Gene3D" id="3.40.30.10">
    <property type="entry name" value="Glutaredoxin"/>
    <property type="match status" value="1"/>
</dbReference>
<evidence type="ECO:0000259" key="3">
    <source>
        <dbReference type="Pfam" id="PF13462"/>
    </source>
</evidence>
<dbReference type="RefSeq" id="WP_121059548.1">
    <property type="nucleotide sequence ID" value="NZ_RCDB01000003.1"/>
</dbReference>
<feature type="region of interest" description="Disordered" evidence="1">
    <location>
        <begin position="86"/>
        <end position="117"/>
    </location>
</feature>
<proteinExistence type="predicted"/>
<evidence type="ECO:0000256" key="2">
    <source>
        <dbReference type="SAM" id="Phobius"/>
    </source>
</evidence>